<feature type="transmembrane region" description="Helical" evidence="8">
    <location>
        <begin position="43"/>
        <end position="66"/>
    </location>
</feature>
<comment type="similarity">
    <text evidence="2 9">Belongs to the peptidase S26 family.</text>
</comment>
<dbReference type="AlphaFoldDB" id="A0A4Y3TVZ9"/>
<dbReference type="GO" id="GO:0004252">
    <property type="term" value="F:serine-type endopeptidase activity"/>
    <property type="evidence" value="ECO:0007669"/>
    <property type="project" value="InterPro"/>
</dbReference>
<evidence type="ECO:0000256" key="9">
    <source>
        <dbReference type="RuleBase" id="RU362042"/>
    </source>
</evidence>
<keyword evidence="12" id="KW-1185">Reference proteome</keyword>
<evidence type="ECO:0000256" key="5">
    <source>
        <dbReference type="ARBA" id="ARBA00022670"/>
    </source>
</evidence>
<name>A0A4Y3TVZ9_9PROT</name>
<gene>
    <name evidence="11" type="primary">sipS</name>
    <name evidence="11" type="ORF">APE01nite_23730</name>
</gene>
<proteinExistence type="inferred from homology"/>
<feature type="domain" description="Peptidase S26" evidence="10">
    <location>
        <begin position="42"/>
        <end position="250"/>
    </location>
</feature>
<dbReference type="Gene3D" id="2.10.109.10">
    <property type="entry name" value="Umud Fragment, subunit A"/>
    <property type="match status" value="1"/>
</dbReference>
<evidence type="ECO:0000313" key="12">
    <source>
        <dbReference type="Proteomes" id="UP000317730"/>
    </source>
</evidence>
<organism evidence="11 12">
    <name type="scientific">Acetobacter peroxydans</name>
    <dbReference type="NCBI Taxonomy" id="104098"/>
    <lineage>
        <taxon>Bacteria</taxon>
        <taxon>Pseudomonadati</taxon>
        <taxon>Pseudomonadota</taxon>
        <taxon>Alphaproteobacteria</taxon>
        <taxon>Acetobacterales</taxon>
        <taxon>Acetobacteraceae</taxon>
        <taxon>Acetobacter</taxon>
    </lineage>
</organism>
<comment type="subcellular location">
    <subcellularLocation>
        <location evidence="9">Membrane</location>
        <topology evidence="9">Single-pass type II membrane protein</topology>
    </subcellularLocation>
</comment>
<keyword evidence="8" id="KW-1133">Transmembrane helix</keyword>
<evidence type="ECO:0000259" key="10">
    <source>
        <dbReference type="Pfam" id="PF10502"/>
    </source>
</evidence>
<dbReference type="NCBIfam" id="TIGR02227">
    <property type="entry name" value="sigpep_I_bact"/>
    <property type="match status" value="1"/>
</dbReference>
<sequence>MVRFTERTPLMDFWKRHKDHSVCSAPDTLQTSGRTARRKRKVVGSWAILAGVVLATRVAVATPYVVPSGSMQPTLLIGDRMIAQPLAYGFSTANLPLGNYLPGTGRVFARLPHRGDIVVFRNPAHPADTFVKRVIGLPGDTLSLHAGRVTLNGHELPWAYDGLSLEELSDGRKVPAVRYTETLPGGFRHPLLKTTTTGPLDTIPRVTVPAGHLFVMGDNRDNSADSRLDQANGGVGLLPVWNLQGKAIVIAASRDTKAPTGTVSEALSSIRFERFFSWVK</sequence>
<evidence type="ECO:0000256" key="2">
    <source>
        <dbReference type="ARBA" id="ARBA00009370"/>
    </source>
</evidence>
<dbReference type="InterPro" id="IPR019757">
    <property type="entry name" value="Pept_S26A_signal_pept_1_Lys-AS"/>
</dbReference>
<dbReference type="GO" id="GO:0006465">
    <property type="term" value="P:signal peptide processing"/>
    <property type="evidence" value="ECO:0007669"/>
    <property type="project" value="InterPro"/>
</dbReference>
<feature type="active site" evidence="7">
    <location>
        <position position="70"/>
    </location>
</feature>
<keyword evidence="5 8" id="KW-0645">Protease</keyword>
<evidence type="ECO:0000313" key="11">
    <source>
        <dbReference type="EMBL" id="GEB86576.1"/>
    </source>
</evidence>
<evidence type="ECO:0000256" key="8">
    <source>
        <dbReference type="RuleBase" id="RU003993"/>
    </source>
</evidence>
<evidence type="ECO:0000256" key="4">
    <source>
        <dbReference type="ARBA" id="ARBA00019232"/>
    </source>
</evidence>
<reference evidence="11 12" key="1">
    <citation type="submission" date="2019-06" db="EMBL/GenBank/DDBJ databases">
        <title>Whole genome shotgun sequence of Acetobacter peroxydans NBRC 13755.</title>
        <authorList>
            <person name="Hosoyama A."/>
            <person name="Uohara A."/>
            <person name="Ohji S."/>
            <person name="Ichikawa N."/>
        </authorList>
    </citation>
    <scope>NUCLEOTIDE SEQUENCE [LARGE SCALE GENOMIC DNA]</scope>
    <source>
        <strain evidence="11 12">NBRC 13755</strain>
    </source>
</reference>
<dbReference type="PANTHER" id="PTHR43390:SF1">
    <property type="entry name" value="CHLOROPLAST PROCESSING PEPTIDASE"/>
    <property type="match status" value="1"/>
</dbReference>
<keyword evidence="8" id="KW-0812">Transmembrane</keyword>
<dbReference type="InterPro" id="IPR036286">
    <property type="entry name" value="LexA/Signal_pep-like_sf"/>
</dbReference>
<keyword evidence="8" id="KW-0472">Membrane</keyword>
<accession>A0A4Y3TVZ9</accession>
<dbReference type="InterPro" id="IPR019758">
    <property type="entry name" value="Pept_S26A_signal_pept_1_CS"/>
</dbReference>
<dbReference type="InterPro" id="IPR000223">
    <property type="entry name" value="Pept_S26A_signal_pept_1"/>
</dbReference>
<dbReference type="PROSITE" id="PS00761">
    <property type="entry name" value="SPASE_I_3"/>
    <property type="match status" value="1"/>
</dbReference>
<dbReference type="CDD" id="cd06530">
    <property type="entry name" value="S26_SPase_I"/>
    <property type="match status" value="1"/>
</dbReference>
<evidence type="ECO:0000256" key="3">
    <source>
        <dbReference type="ARBA" id="ARBA00013208"/>
    </source>
</evidence>
<keyword evidence="6 8" id="KW-0378">Hydrolase</keyword>
<dbReference type="Pfam" id="PF10502">
    <property type="entry name" value="Peptidase_S26"/>
    <property type="match status" value="1"/>
</dbReference>
<dbReference type="PROSITE" id="PS00501">
    <property type="entry name" value="SPASE_I_1"/>
    <property type="match status" value="1"/>
</dbReference>
<protein>
    <recommendedName>
        <fullName evidence="4 8">Signal peptidase I</fullName>
        <ecNumber evidence="3 8">3.4.21.89</ecNumber>
    </recommendedName>
</protein>
<dbReference type="InterPro" id="IPR019533">
    <property type="entry name" value="Peptidase_S26"/>
</dbReference>
<dbReference type="EMBL" id="BJMV01000018">
    <property type="protein sequence ID" value="GEB86576.1"/>
    <property type="molecule type" value="Genomic_DNA"/>
</dbReference>
<dbReference type="InterPro" id="IPR019756">
    <property type="entry name" value="Pept_S26A_signal_pept_1_Ser-AS"/>
</dbReference>
<dbReference type="EC" id="3.4.21.89" evidence="3 8"/>
<dbReference type="GO" id="GO:0016020">
    <property type="term" value="C:membrane"/>
    <property type="evidence" value="ECO:0007669"/>
    <property type="project" value="UniProtKB-SubCell"/>
</dbReference>
<evidence type="ECO:0000256" key="7">
    <source>
        <dbReference type="PIRSR" id="PIRSR600223-1"/>
    </source>
</evidence>
<evidence type="ECO:0000256" key="6">
    <source>
        <dbReference type="ARBA" id="ARBA00022801"/>
    </source>
</evidence>
<evidence type="ECO:0000256" key="1">
    <source>
        <dbReference type="ARBA" id="ARBA00000677"/>
    </source>
</evidence>
<dbReference type="SUPFAM" id="SSF51306">
    <property type="entry name" value="LexA/Signal peptidase"/>
    <property type="match status" value="1"/>
</dbReference>
<dbReference type="PANTHER" id="PTHR43390">
    <property type="entry name" value="SIGNAL PEPTIDASE I"/>
    <property type="match status" value="1"/>
</dbReference>
<comment type="catalytic activity">
    <reaction evidence="1 8">
        <text>Cleavage of hydrophobic, N-terminal signal or leader sequences from secreted and periplasmic proteins.</text>
        <dbReference type="EC" id="3.4.21.89"/>
    </reaction>
</comment>
<feature type="active site" evidence="7">
    <location>
        <position position="132"/>
    </location>
</feature>
<dbReference type="GO" id="GO:0009003">
    <property type="term" value="F:signal peptidase activity"/>
    <property type="evidence" value="ECO:0007669"/>
    <property type="project" value="UniProtKB-EC"/>
</dbReference>
<dbReference type="PROSITE" id="PS00760">
    <property type="entry name" value="SPASE_I_2"/>
    <property type="match status" value="1"/>
</dbReference>
<dbReference type="PRINTS" id="PR00727">
    <property type="entry name" value="LEADERPTASE"/>
</dbReference>
<dbReference type="Proteomes" id="UP000317730">
    <property type="component" value="Unassembled WGS sequence"/>
</dbReference>
<comment type="caution">
    <text evidence="11">The sequence shown here is derived from an EMBL/GenBank/DDBJ whole genome shotgun (WGS) entry which is preliminary data.</text>
</comment>